<organism evidence="2 3">
    <name type="scientific">Blepharisma stoltei</name>
    <dbReference type="NCBI Taxonomy" id="1481888"/>
    <lineage>
        <taxon>Eukaryota</taxon>
        <taxon>Sar</taxon>
        <taxon>Alveolata</taxon>
        <taxon>Ciliophora</taxon>
        <taxon>Postciliodesmatophora</taxon>
        <taxon>Heterotrichea</taxon>
        <taxon>Heterotrichida</taxon>
        <taxon>Blepharismidae</taxon>
        <taxon>Blepharisma</taxon>
    </lineage>
</organism>
<gene>
    <name evidence="2" type="ORF">BSTOLATCC_MIC32987</name>
</gene>
<comment type="caution">
    <text evidence="2">The sequence shown here is derived from an EMBL/GenBank/DDBJ whole genome shotgun (WGS) entry which is preliminary data.</text>
</comment>
<accession>A0AAU9JG54</accession>
<name>A0AAU9JG54_9CILI</name>
<dbReference type="Proteomes" id="UP001162131">
    <property type="component" value="Unassembled WGS sequence"/>
</dbReference>
<dbReference type="AlphaFoldDB" id="A0AAU9JG54"/>
<protein>
    <submittedName>
        <fullName evidence="2">Uncharacterized protein</fullName>
    </submittedName>
</protein>
<proteinExistence type="predicted"/>
<evidence type="ECO:0000256" key="1">
    <source>
        <dbReference type="SAM" id="MobiDB-lite"/>
    </source>
</evidence>
<dbReference type="EMBL" id="CAJZBQ010000033">
    <property type="protein sequence ID" value="CAG9323085.1"/>
    <property type="molecule type" value="Genomic_DNA"/>
</dbReference>
<evidence type="ECO:0000313" key="3">
    <source>
        <dbReference type="Proteomes" id="UP001162131"/>
    </source>
</evidence>
<keyword evidence="3" id="KW-1185">Reference proteome</keyword>
<evidence type="ECO:0000313" key="2">
    <source>
        <dbReference type="EMBL" id="CAG9323085.1"/>
    </source>
</evidence>
<sequence length="501" mass="55617">MQGGYMPGFHRVKIAQQVRKTHFTLGEEGVAYTTAHSANFKPVSAPSPQDEGANNKKLRTSNLNLGAGQNPSNFKSEFTSQYRAHSLEPKHGLKDSFDMRAHNIILGKQEVSYSTTANVAFDDKCGLSHKQETTGISSNKANLRKHHFNLGDDPNASFSVMKSDYGQKQSESFNAGIRDEIKNNLRSSHFDLGKQSVPFVSSTQSEYKTKAFQPRSVTPGRINELRKEHFQLGNDQGTLVSINNLAFSAKSGGAQPLNQEKLNDLRSSHFVLGVTPISYLTATKAVHQPQEMIPSKPEKSTSVRQSHFKLGEDTPSYHTNYAINHSHTTRDATTGPERSQSADRNSNIILGTVNANAYTTSGGTYKGRNGEAGKLDPNLEKDLRGHHFQLGDNGLNYKTINQDYGEQKGYGTKWDPNRVKDMRSAHWAMGSHPKQFLPVSKADFSAKETSVERASMEAQLRRSHFELGEGRGEWNTSNQASYKWVQPVADTSYRFAIQTDS</sequence>
<feature type="compositionally biased region" description="Polar residues" evidence="1">
    <location>
        <begin position="336"/>
        <end position="348"/>
    </location>
</feature>
<feature type="region of interest" description="Disordered" evidence="1">
    <location>
        <begin position="327"/>
        <end position="348"/>
    </location>
</feature>
<reference evidence="2" key="1">
    <citation type="submission" date="2021-09" db="EMBL/GenBank/DDBJ databases">
        <authorList>
            <consortium name="AG Swart"/>
            <person name="Singh M."/>
            <person name="Singh A."/>
            <person name="Seah K."/>
            <person name="Emmerich C."/>
        </authorList>
    </citation>
    <scope>NUCLEOTIDE SEQUENCE</scope>
    <source>
        <strain evidence="2">ATCC30299</strain>
    </source>
</reference>